<evidence type="ECO:0000256" key="1">
    <source>
        <dbReference type="ARBA" id="ARBA00010641"/>
    </source>
</evidence>
<dbReference type="CDD" id="cd06171">
    <property type="entry name" value="Sigma70_r4"/>
    <property type="match status" value="1"/>
</dbReference>
<dbReference type="InterPro" id="IPR007627">
    <property type="entry name" value="RNA_pol_sigma70_r2"/>
</dbReference>
<keyword evidence="4" id="KW-0238">DNA-binding</keyword>
<keyword evidence="2" id="KW-0805">Transcription regulation</keyword>
<evidence type="ECO:0000256" key="3">
    <source>
        <dbReference type="ARBA" id="ARBA00023082"/>
    </source>
</evidence>
<sequence length="219" mass="25154">MQTASSFCSGLELKSLETTGDMCINRPEVIHSDEELVERFVSGETDSFPMLVERYEARVYSIVYGIMGSRDEAEDLSQEVFIKVYENLGHFKGKSKFYTWIYRITVNVCLSAQRKKSQSNRIISMSRLSGVSANPGEVELADETFSPQKVLKDRELASKIQSAISSLPRIFRITFILREFEDLSYRELARIFRCSMGTVKSRLSRARENLRQTLTPYLK</sequence>
<evidence type="ECO:0008006" key="9">
    <source>
        <dbReference type="Google" id="ProtNLM"/>
    </source>
</evidence>
<dbReference type="GO" id="GO:0006352">
    <property type="term" value="P:DNA-templated transcription initiation"/>
    <property type="evidence" value="ECO:0007669"/>
    <property type="project" value="InterPro"/>
</dbReference>
<dbReference type="InterPro" id="IPR013325">
    <property type="entry name" value="RNA_pol_sigma_r2"/>
</dbReference>
<dbReference type="EMBL" id="LAZR01010839">
    <property type="protein sequence ID" value="KKM64767.1"/>
    <property type="molecule type" value="Genomic_DNA"/>
</dbReference>
<gene>
    <name evidence="8" type="ORF">LCGC14_1498110</name>
</gene>
<dbReference type="PANTHER" id="PTHR43133">
    <property type="entry name" value="RNA POLYMERASE ECF-TYPE SIGMA FACTO"/>
    <property type="match status" value="1"/>
</dbReference>
<dbReference type="GO" id="GO:0003677">
    <property type="term" value="F:DNA binding"/>
    <property type="evidence" value="ECO:0007669"/>
    <property type="project" value="UniProtKB-KW"/>
</dbReference>
<feature type="domain" description="RNA polymerase sigma factor 70 region 4 type 2" evidence="7">
    <location>
        <begin position="159"/>
        <end position="210"/>
    </location>
</feature>
<dbReference type="InterPro" id="IPR013249">
    <property type="entry name" value="RNA_pol_sigma70_r4_t2"/>
</dbReference>
<dbReference type="GO" id="GO:0016987">
    <property type="term" value="F:sigma factor activity"/>
    <property type="evidence" value="ECO:0007669"/>
    <property type="project" value="UniProtKB-KW"/>
</dbReference>
<comment type="caution">
    <text evidence="8">The sequence shown here is derived from an EMBL/GenBank/DDBJ whole genome shotgun (WGS) entry which is preliminary data.</text>
</comment>
<dbReference type="AlphaFoldDB" id="A0A0F9M6G5"/>
<dbReference type="SUPFAM" id="SSF88659">
    <property type="entry name" value="Sigma3 and sigma4 domains of RNA polymerase sigma factors"/>
    <property type="match status" value="1"/>
</dbReference>
<dbReference type="Pfam" id="PF04542">
    <property type="entry name" value="Sigma70_r2"/>
    <property type="match status" value="1"/>
</dbReference>
<feature type="domain" description="RNA polymerase sigma-70 region 2" evidence="6">
    <location>
        <begin position="51"/>
        <end position="117"/>
    </location>
</feature>
<dbReference type="NCBIfam" id="TIGR02937">
    <property type="entry name" value="sigma70-ECF"/>
    <property type="match status" value="1"/>
</dbReference>
<protein>
    <recommendedName>
        <fullName evidence="9">RNA polymerase subunit sigma-24</fullName>
    </recommendedName>
</protein>
<evidence type="ECO:0000256" key="4">
    <source>
        <dbReference type="ARBA" id="ARBA00023125"/>
    </source>
</evidence>
<name>A0A0F9M6G5_9ZZZZ</name>
<dbReference type="PANTHER" id="PTHR43133:SF8">
    <property type="entry name" value="RNA POLYMERASE SIGMA FACTOR HI_1459-RELATED"/>
    <property type="match status" value="1"/>
</dbReference>
<evidence type="ECO:0000256" key="5">
    <source>
        <dbReference type="ARBA" id="ARBA00023163"/>
    </source>
</evidence>
<organism evidence="8">
    <name type="scientific">marine sediment metagenome</name>
    <dbReference type="NCBI Taxonomy" id="412755"/>
    <lineage>
        <taxon>unclassified sequences</taxon>
        <taxon>metagenomes</taxon>
        <taxon>ecological metagenomes</taxon>
    </lineage>
</organism>
<dbReference type="InterPro" id="IPR039425">
    <property type="entry name" value="RNA_pol_sigma-70-like"/>
</dbReference>
<dbReference type="Pfam" id="PF08281">
    <property type="entry name" value="Sigma70_r4_2"/>
    <property type="match status" value="1"/>
</dbReference>
<accession>A0A0F9M6G5</accession>
<comment type="similarity">
    <text evidence="1">Belongs to the sigma-70 factor family. ECF subfamily.</text>
</comment>
<dbReference type="Gene3D" id="1.10.1740.10">
    <property type="match status" value="1"/>
</dbReference>
<evidence type="ECO:0000259" key="6">
    <source>
        <dbReference type="Pfam" id="PF04542"/>
    </source>
</evidence>
<keyword evidence="3" id="KW-0731">Sigma factor</keyword>
<dbReference type="InterPro" id="IPR013324">
    <property type="entry name" value="RNA_pol_sigma_r3/r4-like"/>
</dbReference>
<evidence type="ECO:0000256" key="2">
    <source>
        <dbReference type="ARBA" id="ARBA00023015"/>
    </source>
</evidence>
<dbReference type="InterPro" id="IPR014284">
    <property type="entry name" value="RNA_pol_sigma-70_dom"/>
</dbReference>
<reference evidence="8" key="1">
    <citation type="journal article" date="2015" name="Nature">
        <title>Complex archaea that bridge the gap between prokaryotes and eukaryotes.</title>
        <authorList>
            <person name="Spang A."/>
            <person name="Saw J.H."/>
            <person name="Jorgensen S.L."/>
            <person name="Zaremba-Niedzwiedzka K."/>
            <person name="Martijn J."/>
            <person name="Lind A.E."/>
            <person name="van Eijk R."/>
            <person name="Schleper C."/>
            <person name="Guy L."/>
            <person name="Ettema T.J."/>
        </authorList>
    </citation>
    <scope>NUCLEOTIDE SEQUENCE</scope>
</reference>
<proteinExistence type="inferred from homology"/>
<dbReference type="InterPro" id="IPR036388">
    <property type="entry name" value="WH-like_DNA-bd_sf"/>
</dbReference>
<evidence type="ECO:0000259" key="7">
    <source>
        <dbReference type="Pfam" id="PF08281"/>
    </source>
</evidence>
<keyword evidence="5" id="KW-0804">Transcription</keyword>
<dbReference type="SUPFAM" id="SSF88946">
    <property type="entry name" value="Sigma2 domain of RNA polymerase sigma factors"/>
    <property type="match status" value="1"/>
</dbReference>
<dbReference type="Gene3D" id="1.10.10.10">
    <property type="entry name" value="Winged helix-like DNA-binding domain superfamily/Winged helix DNA-binding domain"/>
    <property type="match status" value="1"/>
</dbReference>
<evidence type="ECO:0000313" key="8">
    <source>
        <dbReference type="EMBL" id="KKM64767.1"/>
    </source>
</evidence>